<dbReference type="SMART" id="SM00849">
    <property type="entry name" value="Lactamase_B"/>
    <property type="match status" value="1"/>
</dbReference>
<dbReference type="InterPro" id="IPR036866">
    <property type="entry name" value="RibonucZ/Hydroxyglut_hydro"/>
</dbReference>
<evidence type="ECO:0000256" key="6">
    <source>
        <dbReference type="ARBA" id="ARBA00022801"/>
    </source>
</evidence>
<gene>
    <name evidence="10" type="ORF">LPTSP4_04500</name>
</gene>
<dbReference type="SUPFAM" id="SSF56281">
    <property type="entry name" value="Metallo-hydrolase/oxidoreductase"/>
    <property type="match status" value="1"/>
</dbReference>
<evidence type="ECO:0000256" key="3">
    <source>
        <dbReference type="ARBA" id="ARBA00006759"/>
    </source>
</evidence>
<dbReference type="GO" id="GO:0004416">
    <property type="term" value="F:hydroxyacylglutathione hydrolase activity"/>
    <property type="evidence" value="ECO:0007669"/>
    <property type="project" value="UniProtKB-EC"/>
</dbReference>
<dbReference type="OrthoDB" id="9802248at2"/>
<evidence type="ECO:0000256" key="8">
    <source>
        <dbReference type="ARBA" id="ARBA00031044"/>
    </source>
</evidence>
<dbReference type="CDD" id="cd07723">
    <property type="entry name" value="hydroxyacylglutathione_hydrolase_MBL-fold"/>
    <property type="match status" value="1"/>
</dbReference>
<dbReference type="AlphaFoldDB" id="A0A2P2DWF0"/>
<feature type="domain" description="Metallo-beta-lactamase" evidence="9">
    <location>
        <begin position="14"/>
        <end position="178"/>
    </location>
</feature>
<evidence type="ECO:0000256" key="2">
    <source>
        <dbReference type="ARBA" id="ARBA00004963"/>
    </source>
</evidence>
<dbReference type="EC" id="3.1.2.6" evidence="4"/>
<dbReference type="Proteomes" id="UP000245133">
    <property type="component" value="Unassembled WGS sequence"/>
</dbReference>
<dbReference type="Pfam" id="PF00753">
    <property type="entry name" value="Lactamase_B"/>
    <property type="match status" value="1"/>
</dbReference>
<dbReference type="InterPro" id="IPR050110">
    <property type="entry name" value="Glyoxalase_II_hydrolase"/>
</dbReference>
<evidence type="ECO:0000313" key="10">
    <source>
        <dbReference type="EMBL" id="GBF48946.1"/>
    </source>
</evidence>
<dbReference type="PANTHER" id="PTHR43705:SF1">
    <property type="entry name" value="HYDROXYACYLGLUTATHIONE HYDROLASE GLOB"/>
    <property type="match status" value="1"/>
</dbReference>
<dbReference type="RefSeq" id="WP_108973287.1">
    <property type="nucleotide sequence ID" value="NZ_BFBB01000002.1"/>
</dbReference>
<dbReference type="InterPro" id="IPR035680">
    <property type="entry name" value="Clx_II_MBL"/>
</dbReference>
<keyword evidence="5" id="KW-0479">Metal-binding</keyword>
<dbReference type="Pfam" id="PF16123">
    <property type="entry name" value="HAGH_C"/>
    <property type="match status" value="1"/>
</dbReference>
<proteinExistence type="inferred from homology"/>
<dbReference type="PANTHER" id="PTHR43705">
    <property type="entry name" value="HYDROXYACYLGLUTATHIONE HYDROLASE"/>
    <property type="match status" value="1"/>
</dbReference>
<comment type="cofactor">
    <cofactor evidence="1">
        <name>Zn(2+)</name>
        <dbReference type="ChEBI" id="CHEBI:29105"/>
    </cofactor>
</comment>
<reference evidence="10 11" key="1">
    <citation type="submission" date="2018-02" db="EMBL/GenBank/DDBJ databases">
        <title>Novel Leptospira species isolated from soil and water in Japan.</title>
        <authorList>
            <person name="Nakao R."/>
            <person name="Masuzawa T."/>
        </authorList>
    </citation>
    <scope>NUCLEOTIDE SEQUENCE [LARGE SCALE GENOMIC DNA]</scope>
    <source>
        <strain evidence="10 11">YH101</strain>
    </source>
</reference>
<dbReference type="GO" id="GO:0046872">
    <property type="term" value="F:metal ion binding"/>
    <property type="evidence" value="ECO:0007669"/>
    <property type="project" value="UniProtKB-KW"/>
</dbReference>
<evidence type="ECO:0000256" key="5">
    <source>
        <dbReference type="ARBA" id="ARBA00022723"/>
    </source>
</evidence>
<evidence type="ECO:0000256" key="7">
    <source>
        <dbReference type="ARBA" id="ARBA00022833"/>
    </source>
</evidence>
<evidence type="ECO:0000259" key="9">
    <source>
        <dbReference type="SMART" id="SM00849"/>
    </source>
</evidence>
<evidence type="ECO:0000313" key="11">
    <source>
        <dbReference type="Proteomes" id="UP000245133"/>
    </source>
</evidence>
<name>A0A2P2DWF0_9LEPT</name>
<evidence type="ECO:0000256" key="1">
    <source>
        <dbReference type="ARBA" id="ARBA00001947"/>
    </source>
</evidence>
<dbReference type="InterPro" id="IPR032282">
    <property type="entry name" value="HAGH_C"/>
</dbReference>
<sequence length="266" mass="30283">MVSVLPIYTHSPLRNYSYLIIDKKDKRAVCIDPFSAPQILEILHTFELRLELILNTHEHKDHTAGNAELKKETGAIVKAHVGGLGIIPEMDEAIQDGETVFSSGHFQLRSLETPGHTFCHHCFLLEQTNEKVGLFSGDTVFNAGVGNCYRGGDAKVLYRTLREKLHSLPNDLILYPGHDYWENNLRFAKQVNPNASLDAVSQVVAKEHSSDSPYLSRWKLEKEINPFFQLQQVKVSSPNLFTETREPDVSEEENLFLQLRSVRDKW</sequence>
<comment type="caution">
    <text evidence="10">The sequence shown here is derived from an EMBL/GenBank/DDBJ whole genome shotgun (WGS) entry which is preliminary data.</text>
</comment>
<dbReference type="InterPro" id="IPR001279">
    <property type="entry name" value="Metallo-B-lactamas"/>
</dbReference>
<dbReference type="EMBL" id="BFBB01000002">
    <property type="protein sequence ID" value="GBF48946.1"/>
    <property type="molecule type" value="Genomic_DNA"/>
</dbReference>
<organism evidence="10 11">
    <name type="scientific">Leptospira ryugenii</name>
    <dbReference type="NCBI Taxonomy" id="1917863"/>
    <lineage>
        <taxon>Bacteria</taxon>
        <taxon>Pseudomonadati</taxon>
        <taxon>Spirochaetota</taxon>
        <taxon>Spirochaetia</taxon>
        <taxon>Leptospirales</taxon>
        <taxon>Leptospiraceae</taxon>
        <taxon>Leptospira</taxon>
    </lineage>
</organism>
<keyword evidence="7" id="KW-0862">Zinc</keyword>
<comment type="pathway">
    <text evidence="2">Secondary metabolite metabolism; methylglyoxal degradation; (R)-lactate from methylglyoxal: step 2/2.</text>
</comment>
<keyword evidence="11" id="KW-1185">Reference proteome</keyword>
<dbReference type="Gene3D" id="3.60.15.10">
    <property type="entry name" value="Ribonuclease Z/Hydroxyacylglutathione hydrolase-like"/>
    <property type="match status" value="1"/>
</dbReference>
<accession>A0A2P2DWF0</accession>
<protein>
    <recommendedName>
        <fullName evidence="4">hydroxyacylglutathione hydrolase</fullName>
        <ecNumber evidence="4">3.1.2.6</ecNumber>
    </recommendedName>
    <alternativeName>
        <fullName evidence="8">Glyoxalase II</fullName>
    </alternativeName>
</protein>
<comment type="similarity">
    <text evidence="3">Belongs to the metallo-beta-lactamase superfamily. Glyoxalase II family.</text>
</comment>
<evidence type="ECO:0000256" key="4">
    <source>
        <dbReference type="ARBA" id="ARBA00011917"/>
    </source>
</evidence>
<keyword evidence="6 10" id="KW-0378">Hydrolase</keyword>